<dbReference type="InterPro" id="IPR010071">
    <property type="entry name" value="AA_adenyl_dom"/>
</dbReference>
<dbReference type="NCBIfam" id="TIGR01720">
    <property type="entry name" value="NRPS-para261"/>
    <property type="match status" value="1"/>
</dbReference>
<dbReference type="Gene3D" id="2.30.38.10">
    <property type="entry name" value="Luciferase, Domain 3"/>
    <property type="match status" value="1"/>
</dbReference>
<dbReference type="RefSeq" id="WP_374218568.1">
    <property type="nucleotide sequence ID" value="NZ_JAXOVW010000045.1"/>
</dbReference>
<dbReference type="EMBL" id="JAXOVW010000045">
    <property type="protein sequence ID" value="MDZ5608992.1"/>
    <property type="molecule type" value="Genomic_DNA"/>
</dbReference>
<keyword evidence="6" id="KW-1185">Reference proteome</keyword>
<dbReference type="InterPro" id="IPR020845">
    <property type="entry name" value="AMP-binding_CS"/>
</dbReference>
<dbReference type="Gene3D" id="1.10.1200.10">
    <property type="entry name" value="ACP-like"/>
    <property type="match status" value="1"/>
</dbReference>
<evidence type="ECO:0000313" key="5">
    <source>
        <dbReference type="EMBL" id="MDZ5608992.1"/>
    </source>
</evidence>
<dbReference type="SUPFAM" id="SSF47336">
    <property type="entry name" value="ACP-like"/>
    <property type="match status" value="1"/>
</dbReference>
<dbReference type="SUPFAM" id="SSF52777">
    <property type="entry name" value="CoA-dependent acyltransferases"/>
    <property type="match status" value="3"/>
</dbReference>
<organism evidence="5 6">
    <name type="scientific">Bacillus bingmayongensis</name>
    <dbReference type="NCBI Taxonomy" id="1150157"/>
    <lineage>
        <taxon>Bacteria</taxon>
        <taxon>Bacillati</taxon>
        <taxon>Bacillota</taxon>
        <taxon>Bacilli</taxon>
        <taxon>Bacillales</taxon>
        <taxon>Bacillaceae</taxon>
        <taxon>Bacillus</taxon>
    </lineage>
</organism>
<dbReference type="PANTHER" id="PTHR45398">
    <property type="match status" value="1"/>
</dbReference>
<dbReference type="PANTHER" id="PTHR45398:SF1">
    <property type="entry name" value="ENZYME, PUTATIVE (JCVI)-RELATED"/>
    <property type="match status" value="1"/>
</dbReference>
<feature type="non-terminal residue" evidence="5">
    <location>
        <position position="1"/>
    </location>
</feature>
<dbReference type="Pfam" id="PF00668">
    <property type="entry name" value="Condensation"/>
    <property type="match status" value="2"/>
</dbReference>
<dbReference type="Pfam" id="PF00550">
    <property type="entry name" value="PP-binding"/>
    <property type="match status" value="1"/>
</dbReference>
<evidence type="ECO:0000256" key="2">
    <source>
        <dbReference type="ARBA" id="ARBA00006432"/>
    </source>
</evidence>
<dbReference type="InterPro" id="IPR045851">
    <property type="entry name" value="AMP-bd_C_sf"/>
</dbReference>
<gene>
    <name evidence="5" type="ORF">U2I54_18445</name>
</gene>
<comment type="caution">
    <text evidence="5">The sequence shown here is derived from an EMBL/GenBank/DDBJ whole genome shotgun (WGS) entry which is preliminary data.</text>
</comment>
<comment type="cofactor">
    <cofactor evidence="1">
        <name>pantetheine 4'-phosphate</name>
        <dbReference type="ChEBI" id="CHEBI:47942"/>
    </cofactor>
</comment>
<dbReference type="SUPFAM" id="SSF56801">
    <property type="entry name" value="Acetyl-CoA synthetase-like"/>
    <property type="match status" value="1"/>
</dbReference>
<dbReference type="InterPro" id="IPR010060">
    <property type="entry name" value="NRPS_synth"/>
</dbReference>
<feature type="domain" description="Carrier" evidence="4">
    <location>
        <begin position="702"/>
        <end position="776"/>
    </location>
</feature>
<dbReference type="Pfam" id="PF13193">
    <property type="entry name" value="AMP-binding_C"/>
    <property type="match status" value="1"/>
</dbReference>
<dbReference type="Gene3D" id="3.40.50.980">
    <property type="match status" value="2"/>
</dbReference>
<evidence type="ECO:0000259" key="4">
    <source>
        <dbReference type="PROSITE" id="PS50075"/>
    </source>
</evidence>
<dbReference type="InterPro" id="IPR025110">
    <property type="entry name" value="AMP-bd_C"/>
</dbReference>
<protein>
    <submittedName>
        <fullName evidence="5">Amino acid adenylation domain-containing protein</fullName>
    </submittedName>
</protein>
<evidence type="ECO:0000313" key="6">
    <source>
        <dbReference type="Proteomes" id="UP001291930"/>
    </source>
</evidence>
<keyword evidence="3" id="KW-0045">Antibiotic biosynthesis</keyword>
<dbReference type="Gene3D" id="3.30.559.10">
    <property type="entry name" value="Chloramphenicol acetyltransferase-like domain"/>
    <property type="match status" value="1"/>
</dbReference>
<dbReference type="InterPro" id="IPR023213">
    <property type="entry name" value="CAT-like_dom_sf"/>
</dbReference>
<reference evidence="6" key="1">
    <citation type="submission" date="2023-11" db="EMBL/GenBank/DDBJ databases">
        <title>Genome Sequence of Bacillus pseudomycoides stain BUPM19.</title>
        <authorList>
            <person name="Farhat A."/>
        </authorList>
    </citation>
    <scope>NUCLEOTIDE SEQUENCE [LARGE SCALE GENOMIC DNA]</scope>
    <source>
        <strain evidence="6">BUPM19</strain>
    </source>
</reference>
<name>A0ABU5K0N2_9BACI</name>
<dbReference type="InterPro" id="IPR000873">
    <property type="entry name" value="AMP-dep_synth/lig_dom"/>
</dbReference>
<accession>A0ABU5K0N2</accession>
<dbReference type="PROSITE" id="PS00455">
    <property type="entry name" value="AMP_BINDING"/>
    <property type="match status" value="1"/>
</dbReference>
<dbReference type="Pfam" id="PF00501">
    <property type="entry name" value="AMP-binding"/>
    <property type="match status" value="1"/>
</dbReference>
<proteinExistence type="inferred from homology"/>
<dbReference type="NCBIfam" id="TIGR01733">
    <property type="entry name" value="AA-adenyl-dom"/>
    <property type="match status" value="1"/>
</dbReference>
<comment type="similarity">
    <text evidence="2">Belongs to the ATP-dependent AMP-binding enzyme family.</text>
</comment>
<dbReference type="PROSITE" id="PS50075">
    <property type="entry name" value="CARRIER"/>
    <property type="match status" value="1"/>
</dbReference>
<evidence type="ECO:0000256" key="1">
    <source>
        <dbReference type="ARBA" id="ARBA00001957"/>
    </source>
</evidence>
<dbReference type="Gene3D" id="3.30.559.30">
    <property type="entry name" value="Nonribosomal peptide synthetase, condensation domain"/>
    <property type="match status" value="2"/>
</dbReference>
<dbReference type="InterPro" id="IPR009081">
    <property type="entry name" value="PP-bd_ACP"/>
</dbReference>
<sequence length="1238" mass="142816">SAQNDLIIGTPVLNRSGNKEKATAGMTVSTMPFRKKINLNLPFSTFLLEINKTYLKYFQHQRYPYDVLVKELQLAKEGYEQLFQIYINSYSTNMVSDIDGNSVEYIELYNGYQPYSLQIVIKEWDKSGTIELQFDYKQLDYREDEIDLLNERLNILIENVLQNPEICMKDISLLNNHELEEEIYEWNQTKTDYPKEKVIYELFKEQVRLHSNKIAIEDQNKVLSYQELEEYSNKIARYFLEKGLKRNDFVAVCMNHSPEMIALLLGILKAGGAYVPIDPDYPVERMDFILEDSESTFLVTDSTVEQIKNCTFSGNIIRFELSIFTPYDAGYLHTINSPTDTAYMIYTSGSTGQPKGVIIAHQNLVNYITSSSKNYITSHEHSFALYSSISFDLTVTSIFTPLITGNKIVIYRQEDTTEFVIQRIFRENKTTVIKLTPAHLSLLKDCDISKSSVKRLIVGGEQLSTDLAKKIVEAGKNQITIFNEYGPTEATVGCMIHKYDVNTDLHKSVPIGLPIQNTEIYLLDELRQPVMPGEIGEVFISGDGIGKGYWKRLNLQEQNFMENPFVTGKRMYKTGDLGKRLENGKIEYLGRKDNQVKIRGYRIELDEIELTLLSLNEIEEAVVVAFDNEHKQKQLVAYIVQTEESTTFLLRKKLARLLPAFMIPSYFVPVDRLPLTQNGKINRGALPTPDLKHLGSHLELNNQQKALEGLLLEIAQEVLGRQNIKLEDHFYQIGGDSIKAIQYVSKLKEKGLYLKTNDIFTYPVFKELASVVENQPVREIPQAQTEGEVMETPITKWFWCLGLNQPAFWHQSVMLSSENIIREAEVKEVVQILSNHHDALRIKVKTKNNRLYYDNAMQDIEIKSYDLSLLTEDQVDEEIKRLGPQLRETMDIYSDTLLKIGLIKTKNKTMVLFTAHHLIVDGVSWQVFIEDFLNIYNAIRKGETWRVPLKTHSYQVFAEKVNELAKSEELLSEQAYWLKEVKRIQLLYNQNKGEEKVKDSMKMQRKLDLSMTEKLLSTANRAYQTQIYELLLAALTRACHQCTSQNIVSLELEGHGRDQMEGNMDFSRTLGWFTTMFPANFSVEQSLSAHIRSVKETFRQIPRKGMGYGILAYLNNQFLPHQKPELRFNYLGEIDQMLTDKCGYSISYLNSGNESSPENQLTTHLDLTASIHNQQLTFNLAFSHHTYEIQQMEELMDELLYQLELITNHCCEKNYTEFTPSDFETASISLEEMDSLFR</sequence>
<dbReference type="InterPro" id="IPR001242">
    <property type="entry name" value="Condensation_dom"/>
</dbReference>
<dbReference type="Proteomes" id="UP001291930">
    <property type="component" value="Unassembled WGS sequence"/>
</dbReference>
<evidence type="ECO:0000256" key="3">
    <source>
        <dbReference type="ARBA" id="ARBA00023194"/>
    </source>
</evidence>
<dbReference type="Gene3D" id="3.30.300.30">
    <property type="match status" value="1"/>
</dbReference>
<dbReference type="InterPro" id="IPR036736">
    <property type="entry name" value="ACP-like_sf"/>
</dbReference>